<feature type="domain" description="DUF7737" evidence="3">
    <location>
        <begin position="1585"/>
        <end position="1686"/>
    </location>
</feature>
<sequence>MNNNIVTILRDHQVENRTYAEMHKELYAMVYNEDYVGMKLEPHIAVLGLHFTGNSSDPEDSIYSPKVFTRYDESFVEILVNNSVGMWRETEYYALLVYFFGERLAPWVQELLDRVDQYILGGQYDIKEATWRNQEHSFLKQCNVISGLLNGISFYDNYDYDSYSVELPLHKQVEYSMHLSLPNYLPYLWAVALDKGDVELSKTVEDICDGDNEYGRWTPSFLLMLMASKQSKYWEKVKDILVNAGREEGIRQDITRLLSHVQVANLKYFLEVILSYNLVRYEAVRTELPYHFRSHVEDDKQDNVKRLCELMIYTINHYEYFDDKELSTFNEKEFYALMHCYLWIHREIAFDFVESAFEQVKRKFQLVILEFLPNFNEYTVESVLFSKVLASRDQEFIAMLLNRINQYLEGSRSSRYFIQQENYKEVYQVFYDLYKQYKSGETLILKSSVIPDYYRSFELNKEELLTSLLYLTEESSEKARLFIDKRNTFTTEFKEELLNVLLFEAKEYGLQGYGYSFTGEIQPTYEVQNELAFAYLKERKETIAFGCMRFLAIATLSSKDEEEIVAYFKRKFKKAQQHFIRLLISRQDDFKDRLLEQLILSDDVNQRLTAMEGLLVLAQRDEIHHQLGIWLAQLDALDIKYSKQEEEYLVLLRDYGRQAEQGQDTDIALYDATVVSAITLPLVEENTLFSQRIAHNWGLSKKWEEVVRELDSLEQLIKQYATYEYEHFNYGKAEKVLLATHFTKMHGYADDGKWTAEQHFQDYPLYEVWQQWYMDSKLDTLDLFLLHCATLKTEVPDLVKPLLEGKLPYFYNELSAKYDNYWYAMGTVFTCLTYQYPFKEKTAYCLDGLKTIYNSVTQEVLDIEIRTCVYGEEYNYTWVDYTDLSWYAEFISIEDLTEEQCLAYFKLLRWRQLNCNKADDSYYLLPFELMAFACDKNEITRDEFIQYLVAIDNRKTYFSSMLPALTKRFITDKVEQVLVEFKAYYLQQVMDRDNPTTKVFDIVFDFQEIEGMQYFFGLLHKVKTAGISQESIYYYAEMQITIKELGQIYSKLIRRTTPLSTDTQEMFNAQVAEINFSAAQWIEVAVACPQWIKYITSYLDWQGLESAIWWLFAHLLDNQQEEERNKIQKQIQRYSAIALEEFEAGVVDIDWFFSFYHVLGEERWQMLYDSTKFMAVEGHTRVKLYADVLLGKVSMKDLKTKVLSKRDRNYVRACGLFPLSETDREGDLMDRYELLEQFKKGSKKYGAMRQENDLKIYNVAMQNIARAAGYTDAVRFQWSMESVQVQSILENYKELVLDEYTFSLTVSDQGKVELTVKSKGDKPLKAIPAKLKKNEQIIDLVERQKALKEQYSRSRVNLEQAMLRQDVFSYAEMQKLLLHPIIKHHLAKLVFKCGEVYGLFVEGVFTTMDGEVMEVKGEEEFVIAHCYDLYQSGQWVNIQAYLFDKQIEQPFKQVFRELYLHNEAEETSIGSSNRYAGYQVKDNQTLGLFKTRNWQYEYYANYSKLYFDEDIRVEVYIDYSGGSNADYGDYVSLEHILFTKASTDEVIALREVNPIVFSEVMRDLDLVVSVAYVGGVDPETSLSTVQMRMAVVRETARLLKLTNIEYKERHLVITGTKGTYSLHVGSGVIHLIPGKHLYIEPVHTQDRGKLFLPFVDDDPKTIEIVSKALILSRDGSIRDTGILRQIE</sequence>
<dbReference type="Proteomes" id="UP000438760">
    <property type="component" value="Unassembled WGS sequence"/>
</dbReference>
<organism evidence="4 5">
    <name type="scientific">Myroides albus</name>
    <dbReference type="NCBI Taxonomy" id="2562892"/>
    <lineage>
        <taxon>Bacteria</taxon>
        <taxon>Pseudomonadati</taxon>
        <taxon>Bacteroidota</taxon>
        <taxon>Flavobacteriia</taxon>
        <taxon>Flavobacteriales</taxon>
        <taxon>Flavobacteriaceae</taxon>
        <taxon>Myroides</taxon>
    </lineage>
</organism>
<dbReference type="EMBL" id="WMJX01000004">
    <property type="protein sequence ID" value="MTG97193.1"/>
    <property type="molecule type" value="Genomic_DNA"/>
</dbReference>
<dbReference type="OrthoDB" id="9763697at2"/>
<dbReference type="InterPro" id="IPR043782">
    <property type="entry name" value="DUF5724"/>
</dbReference>
<proteinExistence type="predicted"/>
<dbReference type="RefSeq" id="WP_155091247.1">
    <property type="nucleotide sequence ID" value="NZ_WMJX01000004.1"/>
</dbReference>
<keyword evidence="5" id="KW-1185">Reference proteome</keyword>
<feature type="domain" description="DUF4132" evidence="1">
    <location>
        <begin position="1322"/>
        <end position="1494"/>
    </location>
</feature>
<dbReference type="InterPro" id="IPR025406">
    <property type="entry name" value="DUF4132"/>
</dbReference>
<evidence type="ECO:0000313" key="4">
    <source>
        <dbReference type="EMBL" id="MTG97193.1"/>
    </source>
</evidence>
<evidence type="ECO:0000313" key="5">
    <source>
        <dbReference type="Proteomes" id="UP000438760"/>
    </source>
</evidence>
<evidence type="ECO:0000259" key="1">
    <source>
        <dbReference type="Pfam" id="PF13569"/>
    </source>
</evidence>
<protein>
    <submittedName>
        <fullName evidence="4">DUF4132 domain-containing protein</fullName>
    </submittedName>
</protein>
<gene>
    <name evidence="4" type="ORF">GJV76_03430</name>
</gene>
<accession>A0A6I3LG96</accession>
<dbReference type="InterPro" id="IPR056639">
    <property type="entry name" value="DUF7737"/>
</dbReference>
<evidence type="ECO:0000259" key="2">
    <source>
        <dbReference type="Pfam" id="PF18991"/>
    </source>
</evidence>
<dbReference type="Pfam" id="PF18991">
    <property type="entry name" value="DUF5724"/>
    <property type="match status" value="1"/>
</dbReference>
<reference evidence="4 5" key="1">
    <citation type="submission" date="2019-11" db="EMBL/GenBank/DDBJ databases">
        <title>Genome of Strain BIT-d1.</title>
        <authorList>
            <person name="Yang Y."/>
        </authorList>
    </citation>
    <scope>NUCLEOTIDE SEQUENCE [LARGE SCALE GENOMIC DNA]</scope>
    <source>
        <strain evidence="4 5">BIT-d1</strain>
    </source>
</reference>
<name>A0A6I3LG96_9FLAO</name>
<dbReference type="Pfam" id="PF24879">
    <property type="entry name" value="DUF7737"/>
    <property type="match status" value="1"/>
</dbReference>
<feature type="domain" description="DUF5724" evidence="2">
    <location>
        <begin position="85"/>
        <end position="1280"/>
    </location>
</feature>
<evidence type="ECO:0000259" key="3">
    <source>
        <dbReference type="Pfam" id="PF24879"/>
    </source>
</evidence>
<dbReference type="Pfam" id="PF13569">
    <property type="entry name" value="DUF4132"/>
    <property type="match status" value="1"/>
</dbReference>
<comment type="caution">
    <text evidence="4">The sequence shown here is derived from an EMBL/GenBank/DDBJ whole genome shotgun (WGS) entry which is preliminary data.</text>
</comment>